<sequence length="268" mass="31481">MWVSTNETFNNTPMLFQFSQKNNFCIFNFTNMKQLYSKEIHESLFSSIYSSTNKIEVDVKNVIEYLKNIGEMKNVNYNFYQDELSIKADLIITLSEGFPPFKLELELELKDENIFYSKLTCPLLKIIKQLKQNQEDLFDVIKKKDLEISEYKLVGGNISNENIKTEIFEKDNFFMNSLQNHTDLVEEIPYLYEIYSSLIEQYNIIRHPDVNKESNSISTKEENQKIQTKNIINNSIDHKIIKSSTTMEITNTSINVKKRKKSSLLKSL</sequence>
<evidence type="ECO:0008006" key="8">
    <source>
        <dbReference type="Google" id="ProtNLM"/>
    </source>
</evidence>
<keyword evidence="2" id="KW-0227">DNA damage</keyword>
<keyword evidence="7" id="KW-1185">Reference proteome</keyword>
<reference evidence="6 7" key="1">
    <citation type="submission" date="2019-08" db="EMBL/GenBank/DDBJ databases">
        <title>The genome of the soybean aphid Biotype 1, its phylome, world population structure and adaptation to the North American continent.</title>
        <authorList>
            <person name="Giordano R."/>
            <person name="Donthu R.K."/>
            <person name="Hernandez A.G."/>
            <person name="Wright C.L."/>
            <person name="Zimin A.V."/>
        </authorList>
    </citation>
    <scope>NUCLEOTIDE SEQUENCE [LARGE SCALE GENOMIC DNA]</scope>
    <source>
        <tissue evidence="6">Whole aphids</tissue>
    </source>
</reference>
<evidence type="ECO:0000256" key="2">
    <source>
        <dbReference type="ARBA" id="ARBA00022763"/>
    </source>
</evidence>
<dbReference type="Proteomes" id="UP000475862">
    <property type="component" value="Unassembled WGS sequence"/>
</dbReference>
<comment type="similarity">
    <text evidence="5">Belongs to the XRCC4-XLF family. XLF subfamily.</text>
</comment>
<dbReference type="PANTHER" id="PTHR32235:SF1">
    <property type="entry name" value="NON-HOMOLOGOUS END-JOINING FACTOR 1"/>
    <property type="match status" value="1"/>
</dbReference>
<dbReference type="Gene3D" id="1.10.287.450">
    <property type="entry name" value="Helix hairpin bin"/>
    <property type="match status" value="1"/>
</dbReference>
<dbReference type="AlphaFoldDB" id="A0A6G0TI81"/>
<dbReference type="EMBL" id="VYZN01000037">
    <property type="protein sequence ID" value="KAE9533071.1"/>
    <property type="molecule type" value="Genomic_DNA"/>
</dbReference>
<organism evidence="6 7">
    <name type="scientific">Aphis glycines</name>
    <name type="common">Soybean aphid</name>
    <dbReference type="NCBI Taxonomy" id="307491"/>
    <lineage>
        <taxon>Eukaryota</taxon>
        <taxon>Metazoa</taxon>
        <taxon>Ecdysozoa</taxon>
        <taxon>Arthropoda</taxon>
        <taxon>Hexapoda</taxon>
        <taxon>Insecta</taxon>
        <taxon>Pterygota</taxon>
        <taxon>Neoptera</taxon>
        <taxon>Paraneoptera</taxon>
        <taxon>Hemiptera</taxon>
        <taxon>Sternorrhyncha</taxon>
        <taxon>Aphidomorpha</taxon>
        <taxon>Aphidoidea</taxon>
        <taxon>Aphididae</taxon>
        <taxon>Aphidini</taxon>
        <taxon>Aphis</taxon>
        <taxon>Aphis</taxon>
    </lineage>
</organism>
<dbReference type="PANTHER" id="PTHR32235">
    <property type="entry name" value="NON-HOMOLOGOUS END-JOINING FACTOR 1"/>
    <property type="match status" value="1"/>
</dbReference>
<evidence type="ECO:0000256" key="3">
    <source>
        <dbReference type="ARBA" id="ARBA00023204"/>
    </source>
</evidence>
<dbReference type="GO" id="GO:0045027">
    <property type="term" value="F:DNA end binding"/>
    <property type="evidence" value="ECO:0007669"/>
    <property type="project" value="TreeGrafter"/>
</dbReference>
<gene>
    <name evidence="6" type="ORF">AGLY_009499</name>
</gene>
<evidence type="ECO:0000256" key="5">
    <source>
        <dbReference type="ARBA" id="ARBA00025747"/>
    </source>
</evidence>
<comment type="caution">
    <text evidence="6">The sequence shown here is derived from an EMBL/GenBank/DDBJ whole genome shotgun (WGS) entry which is preliminary data.</text>
</comment>
<evidence type="ECO:0000256" key="4">
    <source>
        <dbReference type="ARBA" id="ARBA00023242"/>
    </source>
</evidence>
<evidence type="ECO:0000256" key="1">
    <source>
        <dbReference type="ARBA" id="ARBA00004123"/>
    </source>
</evidence>
<evidence type="ECO:0000313" key="6">
    <source>
        <dbReference type="EMBL" id="KAE9533071.1"/>
    </source>
</evidence>
<accession>A0A6G0TI81</accession>
<keyword evidence="3" id="KW-0234">DNA repair</keyword>
<name>A0A6G0TI81_APHGL</name>
<keyword evidence="4" id="KW-0539">Nucleus</keyword>
<dbReference type="GO" id="GO:0032807">
    <property type="term" value="C:DNA ligase IV complex"/>
    <property type="evidence" value="ECO:0007669"/>
    <property type="project" value="TreeGrafter"/>
</dbReference>
<comment type="subcellular location">
    <subcellularLocation>
        <location evidence="1">Nucleus</location>
    </subcellularLocation>
</comment>
<dbReference type="GO" id="GO:0006303">
    <property type="term" value="P:double-strand break repair via nonhomologous end joining"/>
    <property type="evidence" value="ECO:0007669"/>
    <property type="project" value="TreeGrafter"/>
</dbReference>
<protein>
    <recommendedName>
        <fullName evidence="8">Non-homologous end-joining factor 1</fullName>
    </recommendedName>
</protein>
<proteinExistence type="inferred from homology"/>
<dbReference type="InterPro" id="IPR052287">
    <property type="entry name" value="NHEJ_factor"/>
</dbReference>
<dbReference type="OrthoDB" id="2155935at2759"/>
<evidence type="ECO:0000313" key="7">
    <source>
        <dbReference type="Proteomes" id="UP000475862"/>
    </source>
</evidence>